<feature type="region of interest" description="Disordered" evidence="1">
    <location>
        <begin position="308"/>
        <end position="339"/>
    </location>
</feature>
<name>A0A4T1ZVK3_9PSED</name>
<reference evidence="4 5" key="1">
    <citation type="submission" date="2018-10" db="EMBL/GenBank/DDBJ databases">
        <title>Pseudomonas leptonychotis sp. nov., isolated from Weddell seals in Antarctica.</title>
        <authorList>
            <person name="Novakova D."/>
            <person name="Svec P."/>
            <person name="Kralova S."/>
            <person name="Kristofova L."/>
            <person name="Zeman M."/>
            <person name="Pantucek R."/>
            <person name="Maslanova I."/>
            <person name="Sedlacek I."/>
        </authorList>
    </citation>
    <scope>NUCLEOTIDE SEQUENCE [LARGE SCALE GENOMIC DNA]</scope>
    <source>
        <strain evidence="4 5">CCM 8849</strain>
    </source>
</reference>
<organism evidence="4 5">
    <name type="scientific">Pseudomonas leptonychotis</name>
    <dbReference type="NCBI Taxonomy" id="2448482"/>
    <lineage>
        <taxon>Bacteria</taxon>
        <taxon>Pseudomonadati</taxon>
        <taxon>Pseudomonadota</taxon>
        <taxon>Gammaproteobacteria</taxon>
        <taxon>Pseudomonadales</taxon>
        <taxon>Pseudomonadaceae</taxon>
        <taxon>Pseudomonas</taxon>
    </lineage>
</organism>
<feature type="chain" id="PRO_5020623731" evidence="3">
    <location>
        <begin position="21"/>
        <end position="339"/>
    </location>
</feature>
<evidence type="ECO:0000256" key="2">
    <source>
        <dbReference type="SAM" id="Phobius"/>
    </source>
</evidence>
<dbReference type="Proteomes" id="UP000307541">
    <property type="component" value="Unassembled WGS sequence"/>
</dbReference>
<feature type="transmembrane region" description="Helical" evidence="2">
    <location>
        <begin position="274"/>
        <end position="297"/>
    </location>
</feature>
<evidence type="ECO:0000256" key="1">
    <source>
        <dbReference type="SAM" id="MobiDB-lite"/>
    </source>
</evidence>
<dbReference type="Pfam" id="PF09935">
    <property type="entry name" value="DUF2167"/>
    <property type="match status" value="1"/>
</dbReference>
<dbReference type="EMBL" id="RFLV01000002">
    <property type="protein sequence ID" value="TIH08385.1"/>
    <property type="molecule type" value="Genomic_DNA"/>
</dbReference>
<dbReference type="OrthoDB" id="196355at2"/>
<evidence type="ECO:0000313" key="5">
    <source>
        <dbReference type="Proteomes" id="UP000307541"/>
    </source>
</evidence>
<comment type="caution">
    <text evidence="4">The sequence shown here is derived from an EMBL/GenBank/DDBJ whole genome shotgun (WGS) entry which is preliminary data.</text>
</comment>
<evidence type="ECO:0000313" key="4">
    <source>
        <dbReference type="EMBL" id="TIH08385.1"/>
    </source>
</evidence>
<keyword evidence="2" id="KW-0812">Transmembrane</keyword>
<accession>A0A4T1ZVK3</accession>
<evidence type="ECO:0000256" key="3">
    <source>
        <dbReference type="SAM" id="SignalP"/>
    </source>
</evidence>
<protein>
    <submittedName>
        <fullName evidence="4">DUF2167 domain-containing protein</fullName>
    </submittedName>
</protein>
<keyword evidence="2" id="KW-1133">Transmembrane helix</keyword>
<dbReference type="AlphaFoldDB" id="A0A4T1ZVK3"/>
<dbReference type="RefSeq" id="WP_136664864.1">
    <property type="nucleotide sequence ID" value="NZ_RFLV01000002.1"/>
</dbReference>
<feature type="signal peptide" evidence="3">
    <location>
        <begin position="1"/>
        <end position="20"/>
    </location>
</feature>
<dbReference type="InterPro" id="IPR018682">
    <property type="entry name" value="DUF2167_membr"/>
</dbReference>
<gene>
    <name evidence="4" type="ORF">D8779_12795</name>
</gene>
<proteinExistence type="predicted"/>
<keyword evidence="2" id="KW-0472">Membrane</keyword>
<keyword evidence="5" id="KW-1185">Reference proteome</keyword>
<sequence>MLIKELILAALLAATLPAQAAQAVDEQNTAADVTEVLTEDEAGEINAEELIASLNFQTGKVVLGDQLATLDLPDSLVFLKGEDAERVLVDIWGNPPDNELPLGMILPAGISPLAEESWAVTVEYEANGYVSDEDAADIDYQAMLQDLQQETLESNAWRAENGYEPVQLVGWAAAPRYDAQGKKLHWAKELKFGETDEVLNYNIRVLGRKGVLVLNFIAGMNQLAEIEQQVPVVLAMTEFNQGQRYAEFDPDIDEVAAYGIGALIAGKLAAKAGLLAAALLLLKKLWIVPVLVFGWLFRRISSARKAKVQNAPTTKPVEPAAVPPAQTVLDMNKTDGDKP</sequence>
<keyword evidence="3" id="KW-0732">Signal</keyword>